<organism evidence="1 2">
    <name type="scientific">Platanthera guangdongensis</name>
    <dbReference type="NCBI Taxonomy" id="2320717"/>
    <lineage>
        <taxon>Eukaryota</taxon>
        <taxon>Viridiplantae</taxon>
        <taxon>Streptophyta</taxon>
        <taxon>Embryophyta</taxon>
        <taxon>Tracheophyta</taxon>
        <taxon>Spermatophyta</taxon>
        <taxon>Magnoliopsida</taxon>
        <taxon>Liliopsida</taxon>
        <taxon>Asparagales</taxon>
        <taxon>Orchidaceae</taxon>
        <taxon>Orchidoideae</taxon>
        <taxon>Orchideae</taxon>
        <taxon>Orchidinae</taxon>
        <taxon>Platanthera</taxon>
    </lineage>
</organism>
<evidence type="ECO:0000313" key="1">
    <source>
        <dbReference type="EMBL" id="KAK8965731.1"/>
    </source>
</evidence>
<gene>
    <name evidence="1" type="ORF">KSP40_PGU004107</name>
</gene>
<protein>
    <submittedName>
        <fullName evidence="1">Uncharacterized protein</fullName>
    </submittedName>
</protein>
<comment type="caution">
    <text evidence="1">The sequence shown here is derived from an EMBL/GenBank/DDBJ whole genome shotgun (WGS) entry which is preliminary data.</text>
</comment>
<dbReference type="EMBL" id="JBBWWR010000005">
    <property type="protein sequence ID" value="KAK8965731.1"/>
    <property type="molecule type" value="Genomic_DNA"/>
</dbReference>
<evidence type="ECO:0000313" key="2">
    <source>
        <dbReference type="Proteomes" id="UP001412067"/>
    </source>
</evidence>
<keyword evidence="2" id="KW-1185">Reference proteome</keyword>
<accession>A0ABR2MNU8</accession>
<dbReference type="Proteomes" id="UP001412067">
    <property type="component" value="Unassembled WGS sequence"/>
</dbReference>
<proteinExistence type="predicted"/>
<sequence length="201" mass="22012">MCGHASAPIVEIIFLFRRREQHLFLTILSTKGPVASDFVDGVLSTPSPALERFSRSSATSSSSTTLTTTCADFCRSSRLPIPSCFWSRRRPLRCSLMTDSTNFKDLIIVPSCLRFHPPGCTDDWLTTSGAVGRSKGPKPGMLIQYNDALQVDHHNVGASQLCPLLRPSCAEIQNLHGSDMMRPLDLRSTKKTATCGVEARA</sequence>
<name>A0ABR2MNU8_9ASPA</name>
<reference evidence="1 2" key="1">
    <citation type="journal article" date="2022" name="Nat. Plants">
        <title>Genomes of leafy and leafless Platanthera orchids illuminate the evolution of mycoheterotrophy.</title>
        <authorList>
            <person name="Li M.H."/>
            <person name="Liu K.W."/>
            <person name="Li Z."/>
            <person name="Lu H.C."/>
            <person name="Ye Q.L."/>
            <person name="Zhang D."/>
            <person name="Wang J.Y."/>
            <person name="Li Y.F."/>
            <person name="Zhong Z.M."/>
            <person name="Liu X."/>
            <person name="Yu X."/>
            <person name="Liu D.K."/>
            <person name="Tu X.D."/>
            <person name="Liu B."/>
            <person name="Hao Y."/>
            <person name="Liao X.Y."/>
            <person name="Jiang Y.T."/>
            <person name="Sun W.H."/>
            <person name="Chen J."/>
            <person name="Chen Y.Q."/>
            <person name="Ai Y."/>
            <person name="Zhai J.W."/>
            <person name="Wu S.S."/>
            <person name="Zhou Z."/>
            <person name="Hsiao Y.Y."/>
            <person name="Wu W.L."/>
            <person name="Chen Y.Y."/>
            <person name="Lin Y.F."/>
            <person name="Hsu J.L."/>
            <person name="Li C.Y."/>
            <person name="Wang Z.W."/>
            <person name="Zhao X."/>
            <person name="Zhong W.Y."/>
            <person name="Ma X.K."/>
            <person name="Ma L."/>
            <person name="Huang J."/>
            <person name="Chen G.Z."/>
            <person name="Huang M.Z."/>
            <person name="Huang L."/>
            <person name="Peng D.H."/>
            <person name="Luo Y.B."/>
            <person name="Zou S.Q."/>
            <person name="Chen S.P."/>
            <person name="Lan S."/>
            <person name="Tsai W.C."/>
            <person name="Van de Peer Y."/>
            <person name="Liu Z.J."/>
        </authorList>
    </citation>
    <scope>NUCLEOTIDE SEQUENCE [LARGE SCALE GENOMIC DNA]</scope>
    <source>
        <strain evidence="1">Lor288</strain>
    </source>
</reference>